<evidence type="ECO:0000313" key="6">
    <source>
        <dbReference type="Proteomes" id="UP000228775"/>
    </source>
</evidence>
<dbReference type="Gene3D" id="3.40.50.970">
    <property type="match status" value="1"/>
</dbReference>
<comment type="cofactor">
    <cofactor evidence="1">
        <name>thiamine diphosphate</name>
        <dbReference type="ChEBI" id="CHEBI:58937"/>
    </cofactor>
</comment>
<sequence>MKKNILLKMYWTMILIRRFEEKIASILRSPEKDIKTPCHLYIGQEAVAVGVCAALKKTDYIFGTHRSHGCYLAKGGNLRQLAAEIYCRANGCSGGNGGSMHLIAPEIGLLGTSAIVGASIPLAVGAALACKIKRDHRVAVAFFGDGATNEGGFYESLNLASLYKLSVIFVCENNLYSTHLPIEKCLANTNISQIAKSFKMPAHRIDGNDAVKVYQTARVAVSRARRGQGPSFIECLTYRWLGHVGPNDDIDKGLRSQAELDSWREKCPINKLEKLLVGNKNFCSLHQQIDQTIETAFKIARQSPYPDIKELTKKVFKE</sequence>
<reference evidence="6" key="1">
    <citation type="submission" date="2017-09" db="EMBL/GenBank/DDBJ databases">
        <title>Depth-based differentiation of microbial function through sediment-hosted aquifers and enrichment of novel symbionts in the deep terrestrial subsurface.</title>
        <authorList>
            <person name="Probst A.J."/>
            <person name="Ladd B."/>
            <person name="Jarett J.K."/>
            <person name="Geller-Mcgrath D.E."/>
            <person name="Sieber C.M.K."/>
            <person name="Emerson J.B."/>
            <person name="Anantharaman K."/>
            <person name="Thomas B.C."/>
            <person name="Malmstrom R."/>
            <person name="Stieglmeier M."/>
            <person name="Klingl A."/>
            <person name="Woyke T."/>
            <person name="Ryan C.M."/>
            <person name="Banfield J.F."/>
        </authorList>
    </citation>
    <scope>NUCLEOTIDE SEQUENCE [LARGE SCALE GENOMIC DNA]</scope>
</reference>
<feature type="domain" description="Dehydrogenase E1 component" evidence="4">
    <location>
        <begin position="13"/>
        <end position="308"/>
    </location>
</feature>
<dbReference type="PANTHER" id="PTHR11516:SF60">
    <property type="entry name" value="PYRUVATE DEHYDROGENASE E1 COMPONENT SUBUNIT ALPHA"/>
    <property type="match status" value="1"/>
</dbReference>
<keyword evidence="3" id="KW-0786">Thiamine pyrophosphate</keyword>
<dbReference type="InterPro" id="IPR029061">
    <property type="entry name" value="THDP-binding"/>
</dbReference>
<dbReference type="GO" id="GO:0004739">
    <property type="term" value="F:pyruvate dehydrogenase (acetyl-transferring) activity"/>
    <property type="evidence" value="ECO:0007669"/>
    <property type="project" value="TreeGrafter"/>
</dbReference>
<dbReference type="PANTHER" id="PTHR11516">
    <property type="entry name" value="PYRUVATE DEHYDROGENASE E1 COMPONENT, ALPHA SUBUNIT BACTERIAL AND ORGANELLAR"/>
    <property type="match status" value="1"/>
</dbReference>
<dbReference type="GO" id="GO:0006086">
    <property type="term" value="P:pyruvate decarboxylation to acetyl-CoA"/>
    <property type="evidence" value="ECO:0007669"/>
    <property type="project" value="TreeGrafter"/>
</dbReference>
<name>A0A2M7AWB8_9BACT</name>
<evidence type="ECO:0000256" key="2">
    <source>
        <dbReference type="ARBA" id="ARBA00023002"/>
    </source>
</evidence>
<keyword evidence="2" id="KW-0560">Oxidoreductase</keyword>
<evidence type="ECO:0000256" key="1">
    <source>
        <dbReference type="ARBA" id="ARBA00001964"/>
    </source>
</evidence>
<gene>
    <name evidence="5" type="ORF">COS76_03925</name>
</gene>
<protein>
    <submittedName>
        <fullName evidence="5">Dehydrogenase</fullName>
    </submittedName>
</protein>
<comment type="caution">
    <text evidence="5">The sequence shown here is derived from an EMBL/GenBank/DDBJ whole genome shotgun (WGS) entry which is preliminary data.</text>
</comment>
<accession>A0A2M7AWB8</accession>
<dbReference type="InterPro" id="IPR001017">
    <property type="entry name" value="DH_E1"/>
</dbReference>
<dbReference type="Proteomes" id="UP000228775">
    <property type="component" value="Unassembled WGS sequence"/>
</dbReference>
<dbReference type="CDD" id="cd02000">
    <property type="entry name" value="TPP_E1_PDC_ADC_BCADC"/>
    <property type="match status" value="1"/>
</dbReference>
<dbReference type="EMBL" id="PEVY01000082">
    <property type="protein sequence ID" value="PIU74853.1"/>
    <property type="molecule type" value="Genomic_DNA"/>
</dbReference>
<evidence type="ECO:0000313" key="5">
    <source>
        <dbReference type="EMBL" id="PIU74853.1"/>
    </source>
</evidence>
<evidence type="ECO:0000256" key="3">
    <source>
        <dbReference type="ARBA" id="ARBA00023052"/>
    </source>
</evidence>
<organism evidence="5 6">
    <name type="scientific">Candidatus Portnoybacteria bacterium CG06_land_8_20_14_3_00_39_12</name>
    <dbReference type="NCBI Taxonomy" id="1974809"/>
    <lineage>
        <taxon>Bacteria</taxon>
        <taxon>Candidatus Portnoyibacteriota</taxon>
    </lineage>
</organism>
<dbReference type="SUPFAM" id="SSF52518">
    <property type="entry name" value="Thiamin diphosphate-binding fold (THDP-binding)"/>
    <property type="match status" value="1"/>
</dbReference>
<dbReference type="Pfam" id="PF00676">
    <property type="entry name" value="E1_dh"/>
    <property type="match status" value="1"/>
</dbReference>
<dbReference type="InterPro" id="IPR050642">
    <property type="entry name" value="PDH_E1_Alpha_Subunit"/>
</dbReference>
<evidence type="ECO:0000259" key="4">
    <source>
        <dbReference type="Pfam" id="PF00676"/>
    </source>
</evidence>
<dbReference type="AlphaFoldDB" id="A0A2M7AWB8"/>
<proteinExistence type="predicted"/>